<protein>
    <submittedName>
        <fullName evidence="1">8025_t:CDS:1</fullName>
    </submittedName>
</protein>
<comment type="caution">
    <text evidence="1">The sequence shown here is derived from an EMBL/GenBank/DDBJ whole genome shotgun (WGS) entry which is preliminary data.</text>
</comment>
<proteinExistence type="predicted"/>
<evidence type="ECO:0000313" key="2">
    <source>
        <dbReference type="Proteomes" id="UP000789366"/>
    </source>
</evidence>
<keyword evidence="2" id="KW-1185">Reference proteome</keyword>
<gene>
    <name evidence="1" type="ORF">SPELUC_LOCUS14851</name>
</gene>
<reference evidence="1" key="1">
    <citation type="submission" date="2021-06" db="EMBL/GenBank/DDBJ databases">
        <authorList>
            <person name="Kallberg Y."/>
            <person name="Tangrot J."/>
            <person name="Rosling A."/>
        </authorList>
    </citation>
    <scope>NUCLEOTIDE SEQUENCE</scope>
    <source>
        <strain evidence="1">28 12/20/2015</strain>
    </source>
</reference>
<feature type="non-terminal residue" evidence="1">
    <location>
        <position position="57"/>
    </location>
</feature>
<dbReference type="EMBL" id="CAJVPW010045934">
    <property type="protein sequence ID" value="CAG8756724.1"/>
    <property type="molecule type" value="Genomic_DNA"/>
</dbReference>
<accession>A0ACA9QPR9</accession>
<organism evidence="1 2">
    <name type="scientific">Cetraspora pellucida</name>
    <dbReference type="NCBI Taxonomy" id="1433469"/>
    <lineage>
        <taxon>Eukaryota</taxon>
        <taxon>Fungi</taxon>
        <taxon>Fungi incertae sedis</taxon>
        <taxon>Mucoromycota</taxon>
        <taxon>Glomeromycotina</taxon>
        <taxon>Glomeromycetes</taxon>
        <taxon>Diversisporales</taxon>
        <taxon>Gigasporaceae</taxon>
        <taxon>Cetraspora</taxon>
    </lineage>
</organism>
<name>A0ACA9QPR9_9GLOM</name>
<evidence type="ECO:0000313" key="1">
    <source>
        <dbReference type="EMBL" id="CAG8756724.1"/>
    </source>
</evidence>
<feature type="non-terminal residue" evidence="1">
    <location>
        <position position="1"/>
    </location>
</feature>
<dbReference type="Proteomes" id="UP000789366">
    <property type="component" value="Unassembled WGS sequence"/>
</dbReference>
<sequence length="57" mass="6691">INVPVPKNITVKQFYKDLVVRKIGSKNYLNNKDHLQLDRIECEETKCSIIKQIVLFC</sequence>